<evidence type="ECO:0000256" key="5">
    <source>
        <dbReference type="ARBA" id="ARBA00022741"/>
    </source>
</evidence>
<evidence type="ECO:0000313" key="13">
    <source>
        <dbReference type="Proteomes" id="UP000027178"/>
    </source>
</evidence>
<dbReference type="OrthoDB" id="227596at2"/>
<dbReference type="AlphaFoldDB" id="A0A066YRU4"/>
<feature type="domain" description="Signal transduction histidine kinase subgroup 3 dimerisation and phosphoacceptor" evidence="11">
    <location>
        <begin position="160"/>
        <end position="226"/>
    </location>
</feature>
<keyword evidence="9" id="KW-0472">Membrane</keyword>
<feature type="transmembrane region" description="Helical" evidence="9">
    <location>
        <begin position="127"/>
        <end position="145"/>
    </location>
</feature>
<dbReference type="PATRIC" id="fig|1348663.4.peg.3617"/>
<evidence type="ECO:0000256" key="3">
    <source>
        <dbReference type="ARBA" id="ARBA00022553"/>
    </source>
</evidence>
<keyword evidence="5" id="KW-0547">Nucleotide-binding</keyword>
<keyword evidence="7" id="KW-0067">ATP-binding</keyword>
<protein>
    <recommendedName>
        <fullName evidence="2">histidine kinase</fullName>
        <ecNumber evidence="2">2.7.13.3</ecNumber>
    </recommendedName>
</protein>
<keyword evidence="13" id="KW-1185">Reference proteome</keyword>
<keyword evidence="8" id="KW-0902">Two-component regulatory system</keyword>
<dbReference type="PANTHER" id="PTHR24421">
    <property type="entry name" value="NITRATE/NITRITE SENSOR PROTEIN NARX-RELATED"/>
    <property type="match status" value="1"/>
</dbReference>
<keyword evidence="4 12" id="KW-0808">Transferase</keyword>
<feature type="transmembrane region" description="Helical" evidence="9">
    <location>
        <begin position="28"/>
        <end position="44"/>
    </location>
</feature>
<feature type="transmembrane region" description="Helical" evidence="9">
    <location>
        <begin position="77"/>
        <end position="95"/>
    </location>
</feature>
<dbReference type="Gene3D" id="3.30.565.10">
    <property type="entry name" value="Histidine kinase-like ATPase, C-terminal domain"/>
    <property type="match status" value="1"/>
</dbReference>
<evidence type="ECO:0000256" key="6">
    <source>
        <dbReference type="ARBA" id="ARBA00022777"/>
    </source>
</evidence>
<accession>A0A066YRU4</accession>
<evidence type="ECO:0000256" key="7">
    <source>
        <dbReference type="ARBA" id="ARBA00022840"/>
    </source>
</evidence>
<gene>
    <name evidence="12" type="ORF">KCH_37580</name>
</gene>
<organism evidence="12 13">
    <name type="scientific">Kitasatospora cheerisanensis KCTC 2395</name>
    <dbReference type="NCBI Taxonomy" id="1348663"/>
    <lineage>
        <taxon>Bacteria</taxon>
        <taxon>Bacillati</taxon>
        <taxon>Actinomycetota</taxon>
        <taxon>Actinomycetes</taxon>
        <taxon>Kitasatosporales</taxon>
        <taxon>Streptomycetaceae</taxon>
        <taxon>Kitasatospora</taxon>
    </lineage>
</organism>
<dbReference type="InterPro" id="IPR036890">
    <property type="entry name" value="HATPase_C_sf"/>
</dbReference>
<dbReference type="CDD" id="cd16917">
    <property type="entry name" value="HATPase_UhpB-NarQ-NarX-like"/>
    <property type="match status" value="1"/>
</dbReference>
<evidence type="ECO:0000259" key="10">
    <source>
        <dbReference type="Pfam" id="PF02518"/>
    </source>
</evidence>
<comment type="caution">
    <text evidence="12">The sequence shown here is derived from an EMBL/GenBank/DDBJ whole genome shotgun (WGS) entry which is preliminary data.</text>
</comment>
<evidence type="ECO:0000313" key="12">
    <source>
        <dbReference type="EMBL" id="KDN83967.1"/>
    </source>
</evidence>
<keyword evidence="3" id="KW-0597">Phosphoprotein</keyword>
<dbReference type="GO" id="GO:0046983">
    <property type="term" value="F:protein dimerization activity"/>
    <property type="evidence" value="ECO:0007669"/>
    <property type="project" value="InterPro"/>
</dbReference>
<dbReference type="InterPro" id="IPR050482">
    <property type="entry name" value="Sensor_HK_TwoCompSys"/>
</dbReference>
<dbReference type="GO" id="GO:0005524">
    <property type="term" value="F:ATP binding"/>
    <property type="evidence" value="ECO:0007669"/>
    <property type="project" value="UniProtKB-KW"/>
</dbReference>
<dbReference type="InterPro" id="IPR003594">
    <property type="entry name" value="HATPase_dom"/>
</dbReference>
<sequence length="369" mass="37614">MGNAVLGAGFALALLVMAAQYAAQGRVWALDVATGAVVCALAVGRARSRGAAAALGLAVAGVAALVARAAGLPGEPGAAAVLGLLVLGGSAVRALPWRRAAVIAGAGLALMATGLLAGPAPSTPFRVGIEVWALALAAGLGLRLLDHRRRSAAEAARRDERLALARELHDLVAHHITGVVVQAQAARIVARKRPEQLDDTLAGIETAGADALSAMRRVVGLLRAADDTPGTAPATPGTAELTQLVRRFDGHGPTVRLHLPDRDAAPWPPEIATTVHRIVQESLTNIARHAAHARTAEVAVAHPPGTLTVTVTDDAPPPGHARHLRPVGFGLLGMRERVEALGGTFSAGPGPAGGWTVHAELPVPESVSR</sequence>
<dbReference type="EMBL" id="JNBY01000093">
    <property type="protein sequence ID" value="KDN83967.1"/>
    <property type="molecule type" value="Genomic_DNA"/>
</dbReference>
<name>A0A066YRU4_9ACTN</name>
<comment type="catalytic activity">
    <reaction evidence="1">
        <text>ATP + protein L-histidine = ADP + protein N-phospho-L-histidine.</text>
        <dbReference type="EC" id="2.7.13.3"/>
    </reaction>
</comment>
<dbReference type="Gene3D" id="1.20.5.1930">
    <property type="match status" value="1"/>
</dbReference>
<dbReference type="eggNOG" id="COG4585">
    <property type="taxonomic scope" value="Bacteria"/>
</dbReference>
<dbReference type="GO" id="GO:0000155">
    <property type="term" value="F:phosphorelay sensor kinase activity"/>
    <property type="evidence" value="ECO:0007669"/>
    <property type="project" value="InterPro"/>
</dbReference>
<dbReference type="GO" id="GO:0016020">
    <property type="term" value="C:membrane"/>
    <property type="evidence" value="ECO:0007669"/>
    <property type="project" value="InterPro"/>
</dbReference>
<dbReference type="Pfam" id="PF07730">
    <property type="entry name" value="HisKA_3"/>
    <property type="match status" value="1"/>
</dbReference>
<dbReference type="PANTHER" id="PTHR24421:SF10">
    <property type="entry name" value="NITRATE_NITRITE SENSOR PROTEIN NARQ"/>
    <property type="match status" value="1"/>
</dbReference>
<proteinExistence type="predicted"/>
<evidence type="ECO:0000256" key="8">
    <source>
        <dbReference type="ARBA" id="ARBA00023012"/>
    </source>
</evidence>
<evidence type="ECO:0000256" key="2">
    <source>
        <dbReference type="ARBA" id="ARBA00012438"/>
    </source>
</evidence>
<dbReference type="InterPro" id="IPR011712">
    <property type="entry name" value="Sig_transdc_His_kin_sub3_dim/P"/>
</dbReference>
<evidence type="ECO:0000256" key="1">
    <source>
        <dbReference type="ARBA" id="ARBA00000085"/>
    </source>
</evidence>
<feature type="transmembrane region" description="Helical" evidence="9">
    <location>
        <begin position="102"/>
        <end position="121"/>
    </location>
</feature>
<dbReference type="SUPFAM" id="SSF55874">
    <property type="entry name" value="ATPase domain of HSP90 chaperone/DNA topoisomerase II/histidine kinase"/>
    <property type="match status" value="1"/>
</dbReference>
<dbReference type="HOGENOM" id="CLU_000445_20_1_11"/>
<feature type="transmembrane region" description="Helical" evidence="9">
    <location>
        <begin position="51"/>
        <end position="71"/>
    </location>
</feature>
<evidence type="ECO:0000259" key="11">
    <source>
        <dbReference type="Pfam" id="PF07730"/>
    </source>
</evidence>
<feature type="domain" description="Histidine kinase/HSP90-like ATPase" evidence="10">
    <location>
        <begin position="273"/>
        <end position="364"/>
    </location>
</feature>
<keyword evidence="6 12" id="KW-0418">Kinase</keyword>
<reference evidence="12 13" key="1">
    <citation type="submission" date="2014-05" db="EMBL/GenBank/DDBJ databases">
        <title>Draft Genome Sequence of Kitasatospora cheerisanensis KCTC 2395.</title>
        <authorList>
            <person name="Nam D.H."/>
        </authorList>
    </citation>
    <scope>NUCLEOTIDE SEQUENCE [LARGE SCALE GENOMIC DNA]</scope>
    <source>
        <strain evidence="12 13">KCTC 2395</strain>
    </source>
</reference>
<dbReference type="Proteomes" id="UP000027178">
    <property type="component" value="Unassembled WGS sequence"/>
</dbReference>
<keyword evidence="9" id="KW-1133">Transmembrane helix</keyword>
<evidence type="ECO:0000256" key="4">
    <source>
        <dbReference type="ARBA" id="ARBA00022679"/>
    </source>
</evidence>
<evidence type="ECO:0000256" key="9">
    <source>
        <dbReference type="SAM" id="Phobius"/>
    </source>
</evidence>
<dbReference type="EC" id="2.7.13.3" evidence="2"/>
<keyword evidence="9" id="KW-0812">Transmembrane</keyword>
<dbReference type="Pfam" id="PF02518">
    <property type="entry name" value="HATPase_c"/>
    <property type="match status" value="1"/>
</dbReference>